<dbReference type="EMBL" id="MNPJ01000012">
    <property type="protein sequence ID" value="OQS55257.1"/>
    <property type="molecule type" value="Genomic_DNA"/>
</dbReference>
<keyword evidence="2" id="KW-1185">Reference proteome</keyword>
<dbReference type="VEuPathDB" id="MicrosporidiaDB:EHP00_597"/>
<dbReference type="AlphaFoldDB" id="A0A1W0E7L4"/>
<dbReference type="Proteomes" id="UP000192758">
    <property type="component" value="Unassembled WGS sequence"/>
</dbReference>
<evidence type="ECO:0000313" key="2">
    <source>
        <dbReference type="Proteomes" id="UP000192758"/>
    </source>
</evidence>
<gene>
    <name evidence="1" type="ORF">EHP00_597</name>
</gene>
<dbReference type="OrthoDB" id="10429443at2759"/>
<reference evidence="1 2" key="1">
    <citation type="journal article" date="2017" name="Environ. Microbiol.">
        <title>Decay of the glycolytic pathway and adaptation to intranuclear parasitism within Enterocytozoonidae microsporidia.</title>
        <authorList>
            <person name="Wiredu Boakye D."/>
            <person name="Jaroenlak P."/>
            <person name="Prachumwat A."/>
            <person name="Williams T.A."/>
            <person name="Bateman K.S."/>
            <person name="Itsathitphaisarn O."/>
            <person name="Sritunyalucksana K."/>
            <person name="Paszkiewicz K.H."/>
            <person name="Moore K.A."/>
            <person name="Stentiford G.D."/>
            <person name="Williams B.A."/>
        </authorList>
    </citation>
    <scope>NUCLEOTIDE SEQUENCE [LARGE SCALE GENOMIC DNA]</scope>
    <source>
        <strain evidence="1 2">TH1</strain>
    </source>
</reference>
<evidence type="ECO:0000313" key="1">
    <source>
        <dbReference type="EMBL" id="OQS55257.1"/>
    </source>
</evidence>
<protein>
    <submittedName>
        <fullName evidence="1">Uncharacterized protein</fullName>
    </submittedName>
</protein>
<name>A0A1W0E7L4_9MICR</name>
<comment type="caution">
    <text evidence="1">The sequence shown here is derived from an EMBL/GenBank/DDBJ whole genome shotgun (WGS) entry which is preliminary data.</text>
</comment>
<organism evidence="1 2">
    <name type="scientific">Ecytonucleospora hepatopenaei</name>
    <dbReference type="NCBI Taxonomy" id="646526"/>
    <lineage>
        <taxon>Eukaryota</taxon>
        <taxon>Fungi</taxon>
        <taxon>Fungi incertae sedis</taxon>
        <taxon>Microsporidia</taxon>
        <taxon>Enterocytozoonidae</taxon>
        <taxon>Ecytonucleospora</taxon>
    </lineage>
</organism>
<accession>A0A1W0E7L4</accession>
<proteinExistence type="predicted"/>
<sequence length="72" mass="8414">MKSNPLASDIVKEINELLESMVDEYVELLLNFKTSSSKREELEKLVSAKRRAILLCNKITEIFNKLLRLKYL</sequence>